<dbReference type="EMBL" id="KE356561">
    <property type="protein sequence ID" value="ERG93718.1"/>
    <property type="molecule type" value="Genomic_DNA"/>
</dbReference>
<sequence>MYIGSDDGVYYLPTDSSSATPKQVLRTSCDEIDSIRGYQGNICSNTDRVVPSIGR</sequence>
<reference evidence="1 2" key="1">
    <citation type="journal article" date="2013" name="PLoS ONE">
        <title>Assembly-driven community genomics of a hypersaline microbial ecosystem.</title>
        <authorList>
            <person name="Podell S."/>
            <person name="Ugalde J.A."/>
            <person name="Narasingarao P."/>
            <person name="Banfield J.F."/>
            <person name="Heidelberg K.B."/>
            <person name="Allen E.E."/>
        </authorList>
    </citation>
    <scope>NUCLEOTIDE SEQUENCE [LARGE SCALE GENOMIC DNA]</scope>
    <source>
        <strain evidence="2">J07HQW2</strain>
    </source>
</reference>
<evidence type="ECO:0000313" key="2">
    <source>
        <dbReference type="Proteomes" id="UP000030710"/>
    </source>
</evidence>
<dbReference type="HOGENOM" id="CLU_3020923_0_0_2"/>
<name>U1NAS6_9EURY</name>
<dbReference type="STRING" id="1238425.J07HQW2_00151"/>
<protein>
    <submittedName>
        <fullName evidence="1">Uncharacterized protein</fullName>
    </submittedName>
</protein>
<gene>
    <name evidence="1" type="ORF">J07HQW2_00151</name>
</gene>
<dbReference type="AlphaFoldDB" id="U1NAS6"/>
<evidence type="ECO:0000313" key="1">
    <source>
        <dbReference type="EMBL" id="ERG93718.1"/>
    </source>
</evidence>
<proteinExistence type="predicted"/>
<organism evidence="1 2">
    <name type="scientific">Haloquadratum walsbyi J07HQW2</name>
    <dbReference type="NCBI Taxonomy" id="1238425"/>
    <lineage>
        <taxon>Archaea</taxon>
        <taxon>Methanobacteriati</taxon>
        <taxon>Methanobacteriota</taxon>
        <taxon>Stenosarchaea group</taxon>
        <taxon>Halobacteria</taxon>
        <taxon>Halobacteriales</taxon>
        <taxon>Haloferacaceae</taxon>
        <taxon>Haloquadratum</taxon>
    </lineage>
</organism>
<dbReference type="Proteomes" id="UP000030710">
    <property type="component" value="Unassembled WGS sequence"/>
</dbReference>
<accession>U1NAS6</accession>